<dbReference type="Pfam" id="PF02682">
    <property type="entry name" value="CT_C_D"/>
    <property type="match status" value="1"/>
</dbReference>
<evidence type="ECO:0000256" key="2">
    <source>
        <dbReference type="ARBA" id="ARBA00022801"/>
    </source>
</evidence>
<dbReference type="PANTHER" id="PTHR34698:SF2">
    <property type="entry name" value="5-OXOPROLINASE SUBUNIT B"/>
    <property type="match status" value="1"/>
</dbReference>
<dbReference type="InterPro" id="IPR003833">
    <property type="entry name" value="CT_C_D"/>
</dbReference>
<dbReference type="Proteomes" id="UP000284202">
    <property type="component" value="Unassembled WGS sequence"/>
</dbReference>
<evidence type="ECO:0000313" key="6">
    <source>
        <dbReference type="Proteomes" id="UP000284202"/>
    </source>
</evidence>
<dbReference type="SMART" id="SM00796">
    <property type="entry name" value="AHS1"/>
    <property type="match status" value="1"/>
</dbReference>
<keyword evidence="6" id="KW-1185">Reference proteome</keyword>
<dbReference type="Gene3D" id="3.30.1360.40">
    <property type="match status" value="1"/>
</dbReference>
<sequence>MSLETIQNTEPQALWAGMDGVLLRFGLTPEPEAMAAAQRLAADTENHTPDGVIEIAPGLVSVLLRFDPAKTTRTALAKELLARAQHIWQHAQDRPEPARRWTIPVAFGAEYGPQLEEVAQIVGCRPEEAIRRICKADLRVLVIGFAPGQPYIGLLPEEWNLPRQSSLTPGVPAGAIVTAVRQIVMFGAESTTGWRQVGRTAFRSFRPGQDTPMPLRAGDAIRYVQASGPEIEALERTGDLSGGAKLQVLR</sequence>
<dbReference type="InterPro" id="IPR010016">
    <property type="entry name" value="PxpB"/>
</dbReference>
<dbReference type="GO" id="GO:0005524">
    <property type="term" value="F:ATP binding"/>
    <property type="evidence" value="ECO:0007669"/>
    <property type="project" value="UniProtKB-KW"/>
</dbReference>
<dbReference type="InterPro" id="IPR029000">
    <property type="entry name" value="Cyclophilin-like_dom_sf"/>
</dbReference>
<dbReference type="AlphaFoldDB" id="A0A418SR80"/>
<keyword evidence="5" id="KW-0808">Transferase</keyword>
<protein>
    <submittedName>
        <fullName evidence="5">Carboxyltransferase domain-containing protein</fullName>
    </submittedName>
</protein>
<accession>A0A418SR80</accession>
<gene>
    <name evidence="5" type="ORF">D3P04_16495</name>
</gene>
<comment type="caution">
    <text evidence="5">The sequence shown here is derived from an EMBL/GenBank/DDBJ whole genome shotgun (WGS) entry which is preliminary data.</text>
</comment>
<dbReference type="PANTHER" id="PTHR34698">
    <property type="entry name" value="5-OXOPROLINASE SUBUNIT B"/>
    <property type="match status" value="1"/>
</dbReference>
<dbReference type="OrthoDB" id="9778567at2"/>
<keyword evidence="1" id="KW-0547">Nucleotide-binding</keyword>
<feature type="domain" description="Carboxyltransferase" evidence="4">
    <location>
        <begin position="11"/>
        <end position="215"/>
    </location>
</feature>
<reference evidence="6" key="1">
    <citation type="submission" date="2018-09" db="EMBL/GenBank/DDBJ databases">
        <title>Acidovorax cavernicola nov. sp. isolated from Gruta de las Maravillas (Aracena, Spain).</title>
        <authorList>
            <person name="Jurado V."/>
            <person name="Gutierrez-Patricio S."/>
            <person name="Gonzalez-Pimentel J.L."/>
            <person name="Miller A.Z."/>
            <person name="Laiz L."/>
            <person name="Saiz-Jimenez C."/>
        </authorList>
    </citation>
    <scope>NUCLEOTIDE SEQUENCE [LARGE SCALE GENOMIC DNA]</scope>
    <source>
        <strain evidence="6">1011MAR3C25</strain>
    </source>
</reference>
<dbReference type="SUPFAM" id="SSF160467">
    <property type="entry name" value="PH0987 N-terminal domain-like"/>
    <property type="match status" value="1"/>
</dbReference>
<evidence type="ECO:0000256" key="1">
    <source>
        <dbReference type="ARBA" id="ARBA00022741"/>
    </source>
</evidence>
<keyword evidence="2" id="KW-0378">Hydrolase</keyword>
<dbReference type="GO" id="GO:0016740">
    <property type="term" value="F:transferase activity"/>
    <property type="evidence" value="ECO:0007669"/>
    <property type="project" value="UniProtKB-KW"/>
</dbReference>
<dbReference type="GO" id="GO:0016787">
    <property type="term" value="F:hydrolase activity"/>
    <property type="evidence" value="ECO:0007669"/>
    <property type="project" value="UniProtKB-KW"/>
</dbReference>
<dbReference type="SUPFAM" id="SSF50891">
    <property type="entry name" value="Cyclophilin-like"/>
    <property type="match status" value="1"/>
</dbReference>
<dbReference type="Gene3D" id="2.40.100.10">
    <property type="entry name" value="Cyclophilin-like"/>
    <property type="match status" value="1"/>
</dbReference>
<name>A0A418SR80_9RHOB</name>
<dbReference type="RefSeq" id="WP_119750842.1">
    <property type="nucleotide sequence ID" value="NZ_QZCG01000011.1"/>
</dbReference>
<organism evidence="5 6">
    <name type="scientific">Paracoccus onubensis</name>
    <dbReference type="NCBI Taxonomy" id="1675788"/>
    <lineage>
        <taxon>Bacteria</taxon>
        <taxon>Pseudomonadati</taxon>
        <taxon>Pseudomonadota</taxon>
        <taxon>Alphaproteobacteria</taxon>
        <taxon>Rhodobacterales</taxon>
        <taxon>Paracoccaceae</taxon>
        <taxon>Paracoccus</taxon>
    </lineage>
</organism>
<evidence type="ECO:0000259" key="4">
    <source>
        <dbReference type="SMART" id="SM00796"/>
    </source>
</evidence>
<keyword evidence="3" id="KW-0067">ATP-binding</keyword>
<evidence type="ECO:0000256" key="3">
    <source>
        <dbReference type="ARBA" id="ARBA00022840"/>
    </source>
</evidence>
<evidence type="ECO:0000313" key="5">
    <source>
        <dbReference type="EMBL" id="RJE83473.1"/>
    </source>
</evidence>
<proteinExistence type="predicted"/>
<dbReference type="EMBL" id="QZCG01000011">
    <property type="protein sequence ID" value="RJE83473.1"/>
    <property type="molecule type" value="Genomic_DNA"/>
</dbReference>